<dbReference type="HOGENOM" id="CLU_1575796_0_0_11"/>
<feature type="domain" description="Integrase catalytic" evidence="2">
    <location>
        <begin position="20"/>
        <end position="135"/>
    </location>
</feature>
<dbReference type="InterPro" id="IPR050900">
    <property type="entry name" value="Transposase_IS3/IS150/IS904"/>
</dbReference>
<dbReference type="RefSeq" id="WP_006722753.1">
    <property type="nucleotide sequence ID" value="NZ_GG692710.1"/>
</dbReference>
<dbReference type="InterPro" id="IPR012337">
    <property type="entry name" value="RNaseH-like_sf"/>
</dbReference>
<dbReference type="PANTHER" id="PTHR46889:SF4">
    <property type="entry name" value="TRANSPOSASE INSO FOR INSERTION SEQUENCE ELEMENT IS911B-RELATED"/>
    <property type="match status" value="1"/>
</dbReference>
<evidence type="ECO:0000259" key="2">
    <source>
        <dbReference type="PROSITE" id="PS50994"/>
    </source>
</evidence>
<name>C4F8Z0_9ACTN</name>
<proteinExistence type="predicted"/>
<dbReference type="PANTHER" id="PTHR46889">
    <property type="entry name" value="TRANSPOSASE INSF FOR INSERTION SEQUENCE IS3B-RELATED"/>
    <property type="match status" value="1"/>
</dbReference>
<organism evidence="3 4">
    <name type="scientific">Collinsella intestinalis DSM 13280</name>
    <dbReference type="NCBI Taxonomy" id="521003"/>
    <lineage>
        <taxon>Bacteria</taxon>
        <taxon>Bacillati</taxon>
        <taxon>Actinomycetota</taxon>
        <taxon>Coriobacteriia</taxon>
        <taxon>Coriobacteriales</taxon>
        <taxon>Coriobacteriaceae</taxon>
        <taxon>Collinsella</taxon>
    </lineage>
</organism>
<feature type="compositionally biased region" description="Low complexity" evidence="1">
    <location>
        <begin position="154"/>
        <end position="169"/>
    </location>
</feature>
<dbReference type="InterPro" id="IPR036397">
    <property type="entry name" value="RNaseH_sf"/>
</dbReference>
<sequence length="169" mass="17848">MVSRPAAPPDAANVLGRGFDGRRPCTHVAADLTYVRAGSRWRCACLLVDLHDREIIGCSCGRRKDAALVKAALSNIEFPLDGIEASHSERGPEFCNAEIDAIPADFGIARSVSRPGNPHDNAVVESTNRILKRGLSRAGGSAPRRGCAPPCSIGSTGRTTSGSTRPWAT</sequence>
<comment type="caution">
    <text evidence="3">The sequence shown here is derived from an EMBL/GenBank/DDBJ whole genome shotgun (WGS) entry which is preliminary data.</text>
</comment>
<dbReference type="Proteomes" id="UP000003295">
    <property type="component" value="Unassembled WGS sequence"/>
</dbReference>
<gene>
    <name evidence="3" type="ORF">COLINT_02517</name>
</gene>
<evidence type="ECO:0000256" key="1">
    <source>
        <dbReference type="SAM" id="MobiDB-lite"/>
    </source>
</evidence>
<dbReference type="GO" id="GO:0015074">
    <property type="term" value="P:DNA integration"/>
    <property type="evidence" value="ECO:0007669"/>
    <property type="project" value="InterPro"/>
</dbReference>
<dbReference type="AlphaFoldDB" id="C4F8Z0"/>
<feature type="region of interest" description="Disordered" evidence="1">
    <location>
        <begin position="134"/>
        <end position="169"/>
    </location>
</feature>
<dbReference type="EMBL" id="ABXH02000008">
    <property type="protein sequence ID" value="EEP44771.1"/>
    <property type="molecule type" value="Genomic_DNA"/>
</dbReference>
<reference evidence="3 4" key="1">
    <citation type="submission" date="2009-04" db="EMBL/GenBank/DDBJ databases">
        <authorList>
            <person name="Weinstock G."/>
            <person name="Sodergren E."/>
            <person name="Clifton S."/>
            <person name="Fulton L."/>
            <person name="Fulton B."/>
            <person name="Courtney L."/>
            <person name="Fronick C."/>
            <person name="Harrison M."/>
            <person name="Strong C."/>
            <person name="Farmer C."/>
            <person name="Delahaunty K."/>
            <person name="Markovic C."/>
            <person name="Hall O."/>
            <person name="Minx P."/>
            <person name="Tomlinson C."/>
            <person name="Mitreva M."/>
            <person name="Nelson J."/>
            <person name="Hou S."/>
            <person name="Wollam A."/>
            <person name="Pepin K.H."/>
            <person name="Johnson M."/>
            <person name="Bhonagiri V."/>
            <person name="Nash W.E."/>
            <person name="Warren W."/>
            <person name="Chinwalla A."/>
            <person name="Mardis E.R."/>
            <person name="Wilson R.K."/>
        </authorList>
    </citation>
    <scope>NUCLEOTIDE SEQUENCE [LARGE SCALE GENOMIC DNA]</scope>
    <source>
        <strain evidence="3 4">DSM 13280</strain>
    </source>
</reference>
<dbReference type="Gene3D" id="3.30.420.10">
    <property type="entry name" value="Ribonuclease H-like superfamily/Ribonuclease H"/>
    <property type="match status" value="1"/>
</dbReference>
<dbReference type="eggNOG" id="COG2801">
    <property type="taxonomic scope" value="Bacteria"/>
</dbReference>
<dbReference type="Pfam" id="PF00665">
    <property type="entry name" value="rve"/>
    <property type="match status" value="1"/>
</dbReference>
<dbReference type="SUPFAM" id="SSF53098">
    <property type="entry name" value="Ribonuclease H-like"/>
    <property type="match status" value="1"/>
</dbReference>
<protein>
    <submittedName>
        <fullName evidence="3">Integrase core domain protein</fullName>
    </submittedName>
</protein>
<dbReference type="PROSITE" id="PS50994">
    <property type="entry name" value="INTEGRASE"/>
    <property type="match status" value="1"/>
</dbReference>
<evidence type="ECO:0000313" key="4">
    <source>
        <dbReference type="Proteomes" id="UP000003295"/>
    </source>
</evidence>
<accession>C4F8Z0</accession>
<evidence type="ECO:0000313" key="3">
    <source>
        <dbReference type="EMBL" id="EEP44771.1"/>
    </source>
</evidence>
<dbReference type="InterPro" id="IPR001584">
    <property type="entry name" value="Integrase_cat-core"/>
</dbReference>
<dbReference type="GO" id="GO:0003676">
    <property type="term" value="F:nucleic acid binding"/>
    <property type="evidence" value="ECO:0007669"/>
    <property type="project" value="InterPro"/>
</dbReference>
<dbReference type="STRING" id="521003.COLINT_02517"/>